<organism evidence="2 3">
    <name type="scientific">Austropuccinia psidii MF-1</name>
    <dbReference type="NCBI Taxonomy" id="1389203"/>
    <lineage>
        <taxon>Eukaryota</taxon>
        <taxon>Fungi</taxon>
        <taxon>Dikarya</taxon>
        <taxon>Basidiomycota</taxon>
        <taxon>Pucciniomycotina</taxon>
        <taxon>Pucciniomycetes</taxon>
        <taxon>Pucciniales</taxon>
        <taxon>Sphaerophragmiaceae</taxon>
        <taxon>Austropuccinia</taxon>
    </lineage>
</organism>
<proteinExistence type="predicted"/>
<dbReference type="AlphaFoldDB" id="A0A9Q3PU38"/>
<evidence type="ECO:0000256" key="1">
    <source>
        <dbReference type="SAM" id="MobiDB-lite"/>
    </source>
</evidence>
<feature type="region of interest" description="Disordered" evidence="1">
    <location>
        <begin position="15"/>
        <end position="35"/>
    </location>
</feature>
<protein>
    <submittedName>
        <fullName evidence="2">Uncharacterized protein</fullName>
    </submittedName>
</protein>
<gene>
    <name evidence="2" type="ORF">O181_113081</name>
</gene>
<dbReference type="Proteomes" id="UP000765509">
    <property type="component" value="Unassembled WGS sequence"/>
</dbReference>
<evidence type="ECO:0000313" key="3">
    <source>
        <dbReference type="Proteomes" id="UP000765509"/>
    </source>
</evidence>
<evidence type="ECO:0000313" key="2">
    <source>
        <dbReference type="EMBL" id="MBW0573366.1"/>
    </source>
</evidence>
<comment type="caution">
    <text evidence="2">The sequence shown here is derived from an EMBL/GenBank/DDBJ whole genome shotgun (WGS) entry which is preliminary data.</text>
</comment>
<dbReference type="EMBL" id="AVOT02091918">
    <property type="protein sequence ID" value="MBW0573366.1"/>
    <property type="molecule type" value="Genomic_DNA"/>
</dbReference>
<keyword evidence="3" id="KW-1185">Reference proteome</keyword>
<accession>A0A9Q3PU38</accession>
<name>A0A9Q3PU38_9BASI</name>
<sequence length="103" mass="11406">MSNCAIKTLEGEPALMHLPPHENLPPTANRHPHMQTHPRYCVAGSTSVIRKMTIPQRQSPFMDDLVKSNSPPLHEDWQKGLFDVCVQTGGSCVIFITLCTVLG</sequence>
<reference evidence="2" key="1">
    <citation type="submission" date="2021-03" db="EMBL/GenBank/DDBJ databases">
        <title>Draft genome sequence of rust myrtle Austropuccinia psidii MF-1, a brazilian biotype.</title>
        <authorList>
            <person name="Quecine M.C."/>
            <person name="Pachon D.M.R."/>
            <person name="Bonatelli M.L."/>
            <person name="Correr F.H."/>
            <person name="Franceschini L.M."/>
            <person name="Leite T.F."/>
            <person name="Margarido G.R.A."/>
            <person name="Almeida C.A."/>
            <person name="Ferrarezi J.A."/>
            <person name="Labate C.A."/>
        </authorList>
    </citation>
    <scope>NUCLEOTIDE SEQUENCE</scope>
    <source>
        <strain evidence="2">MF-1</strain>
    </source>
</reference>